<organism evidence="2 3">
    <name type="scientific">Elysia crispata</name>
    <name type="common">lettuce slug</name>
    <dbReference type="NCBI Taxonomy" id="231223"/>
    <lineage>
        <taxon>Eukaryota</taxon>
        <taxon>Metazoa</taxon>
        <taxon>Spiralia</taxon>
        <taxon>Lophotrochozoa</taxon>
        <taxon>Mollusca</taxon>
        <taxon>Gastropoda</taxon>
        <taxon>Heterobranchia</taxon>
        <taxon>Euthyneura</taxon>
        <taxon>Panpulmonata</taxon>
        <taxon>Sacoglossa</taxon>
        <taxon>Placobranchoidea</taxon>
        <taxon>Plakobranchidae</taxon>
        <taxon>Elysia</taxon>
    </lineage>
</organism>
<name>A0AAE0ZZQ5_9GAST</name>
<keyword evidence="1" id="KW-1133">Transmembrane helix</keyword>
<keyword evidence="1" id="KW-0812">Transmembrane</keyword>
<reference evidence="2" key="1">
    <citation type="journal article" date="2023" name="G3 (Bethesda)">
        <title>A reference genome for the long-term kleptoplast-retaining sea slug Elysia crispata morphotype clarki.</title>
        <authorList>
            <person name="Eastman K.E."/>
            <person name="Pendleton A.L."/>
            <person name="Shaikh M.A."/>
            <person name="Suttiyut T."/>
            <person name="Ogas R."/>
            <person name="Tomko P."/>
            <person name="Gavelis G."/>
            <person name="Widhalm J.R."/>
            <person name="Wisecaver J.H."/>
        </authorList>
    </citation>
    <scope>NUCLEOTIDE SEQUENCE</scope>
    <source>
        <strain evidence="2">ECLA1</strain>
    </source>
</reference>
<comment type="caution">
    <text evidence="2">The sequence shown here is derived from an EMBL/GenBank/DDBJ whole genome shotgun (WGS) entry which is preliminary data.</text>
</comment>
<accession>A0AAE0ZZQ5</accession>
<feature type="transmembrane region" description="Helical" evidence="1">
    <location>
        <begin position="6"/>
        <end position="30"/>
    </location>
</feature>
<evidence type="ECO:0000313" key="3">
    <source>
        <dbReference type="Proteomes" id="UP001283361"/>
    </source>
</evidence>
<dbReference type="EMBL" id="JAWDGP010002895">
    <property type="protein sequence ID" value="KAK3778643.1"/>
    <property type="molecule type" value="Genomic_DNA"/>
</dbReference>
<gene>
    <name evidence="2" type="ORF">RRG08_012919</name>
</gene>
<keyword evidence="3" id="KW-1185">Reference proteome</keyword>
<evidence type="ECO:0000313" key="2">
    <source>
        <dbReference type="EMBL" id="KAK3778643.1"/>
    </source>
</evidence>
<keyword evidence="1" id="KW-0472">Membrane</keyword>
<sequence length="116" mass="12439">MVSLAVLGVVCGIGVISVMFVGVLAVYLLCRRHGRVPLSRIGSVLVDRGSYEAVGDYKPPSVLSVSSTSQSSRKAVLHRRLMLKICASLSPLYVLSPLMVKPAHPASFDLTRTTID</sequence>
<proteinExistence type="predicted"/>
<protein>
    <submittedName>
        <fullName evidence="2">Uncharacterized protein</fullName>
    </submittedName>
</protein>
<dbReference type="Proteomes" id="UP001283361">
    <property type="component" value="Unassembled WGS sequence"/>
</dbReference>
<evidence type="ECO:0000256" key="1">
    <source>
        <dbReference type="SAM" id="Phobius"/>
    </source>
</evidence>
<dbReference type="AlphaFoldDB" id="A0AAE0ZZQ5"/>